<proteinExistence type="predicted"/>
<keyword evidence="6" id="KW-1185">Reference proteome</keyword>
<dbReference type="InterPro" id="IPR002182">
    <property type="entry name" value="NB-ARC"/>
</dbReference>
<accession>A0ABM3RGL8</accession>
<evidence type="ECO:0000313" key="6">
    <source>
        <dbReference type="Proteomes" id="UP000813463"/>
    </source>
</evidence>
<dbReference type="InterPro" id="IPR032675">
    <property type="entry name" value="LRR_dom_sf"/>
</dbReference>
<reference evidence="7" key="2">
    <citation type="submission" date="2025-08" db="UniProtKB">
        <authorList>
            <consortium name="RefSeq"/>
        </authorList>
    </citation>
    <scope>IDENTIFICATION</scope>
    <source>
        <tissue evidence="7">Leaf</tissue>
    </source>
</reference>
<dbReference type="PANTHER" id="PTHR36766">
    <property type="entry name" value="PLANT BROAD-SPECTRUM MILDEW RESISTANCE PROTEIN RPW8"/>
    <property type="match status" value="1"/>
</dbReference>
<dbReference type="PANTHER" id="PTHR36766:SF30">
    <property type="entry name" value="TIR-NBS TYPE DISEASE RESISTANCE PROTEIN-RELATED"/>
    <property type="match status" value="1"/>
</dbReference>
<feature type="domain" description="Disease resistance protein winged helix" evidence="4">
    <location>
        <begin position="930"/>
        <end position="1003"/>
    </location>
</feature>
<feature type="domain" description="NB-ARC" evidence="3">
    <location>
        <begin position="336"/>
        <end position="473"/>
    </location>
</feature>
<dbReference type="InterPro" id="IPR027417">
    <property type="entry name" value="P-loop_NTPase"/>
</dbReference>
<evidence type="ECO:0000256" key="1">
    <source>
        <dbReference type="ARBA" id="ARBA00022737"/>
    </source>
</evidence>
<dbReference type="InterPro" id="IPR042197">
    <property type="entry name" value="Apaf_helical"/>
</dbReference>
<dbReference type="Pfam" id="PF00931">
    <property type="entry name" value="NB-ARC"/>
    <property type="match status" value="2"/>
</dbReference>
<name>A0ABM3RGL8_SPIOL</name>
<evidence type="ECO:0000259" key="5">
    <source>
        <dbReference type="Pfam" id="PF23598"/>
    </source>
</evidence>
<organism evidence="6 7">
    <name type="scientific">Spinacia oleracea</name>
    <name type="common">Spinach</name>
    <dbReference type="NCBI Taxonomy" id="3562"/>
    <lineage>
        <taxon>Eukaryota</taxon>
        <taxon>Viridiplantae</taxon>
        <taxon>Streptophyta</taxon>
        <taxon>Embryophyta</taxon>
        <taxon>Tracheophyta</taxon>
        <taxon>Spermatophyta</taxon>
        <taxon>Magnoliopsida</taxon>
        <taxon>eudicotyledons</taxon>
        <taxon>Gunneridae</taxon>
        <taxon>Pentapetalae</taxon>
        <taxon>Caryophyllales</taxon>
        <taxon>Chenopodiaceae</taxon>
        <taxon>Chenopodioideae</taxon>
        <taxon>Anserineae</taxon>
        <taxon>Spinacia</taxon>
    </lineage>
</organism>
<reference evidence="6" key="1">
    <citation type="journal article" date="2021" name="Nat. Commun.">
        <title>Genomic analyses provide insights into spinach domestication and the genetic basis of agronomic traits.</title>
        <authorList>
            <person name="Cai X."/>
            <person name="Sun X."/>
            <person name="Xu C."/>
            <person name="Sun H."/>
            <person name="Wang X."/>
            <person name="Ge C."/>
            <person name="Zhang Z."/>
            <person name="Wang Q."/>
            <person name="Fei Z."/>
            <person name="Jiao C."/>
            <person name="Wang Q."/>
        </authorList>
    </citation>
    <scope>NUCLEOTIDE SEQUENCE [LARGE SCALE GENOMIC DNA]</scope>
    <source>
        <strain evidence="6">cv. Varoflay</strain>
    </source>
</reference>
<dbReference type="Gene3D" id="1.10.8.430">
    <property type="entry name" value="Helical domain of apoptotic protease-activating factors"/>
    <property type="match status" value="1"/>
</dbReference>
<dbReference type="GeneID" id="110797139"/>
<keyword evidence="2" id="KW-0611">Plant defense</keyword>
<dbReference type="InterPro" id="IPR036388">
    <property type="entry name" value="WH-like_DNA-bd_sf"/>
</dbReference>
<dbReference type="Proteomes" id="UP000813463">
    <property type="component" value="Chromosome 3"/>
</dbReference>
<evidence type="ECO:0000259" key="4">
    <source>
        <dbReference type="Pfam" id="PF23559"/>
    </source>
</evidence>
<keyword evidence="1" id="KW-0677">Repeat</keyword>
<dbReference type="SUPFAM" id="SSF52058">
    <property type="entry name" value="L domain-like"/>
    <property type="match status" value="1"/>
</dbReference>
<dbReference type="SUPFAM" id="SSF52540">
    <property type="entry name" value="P-loop containing nucleoside triphosphate hydrolases"/>
    <property type="match status" value="2"/>
</dbReference>
<feature type="domain" description="Disease resistance R13L4/SHOC-2-like LRR" evidence="5">
    <location>
        <begin position="1095"/>
        <end position="1399"/>
    </location>
</feature>
<evidence type="ECO:0000313" key="7">
    <source>
        <dbReference type="RefSeq" id="XP_056694755.1"/>
    </source>
</evidence>
<dbReference type="Gene3D" id="1.10.10.10">
    <property type="entry name" value="Winged helix-like DNA-binding domain superfamily/Winged helix DNA-binding domain"/>
    <property type="match status" value="1"/>
</dbReference>
<feature type="domain" description="NB-ARC" evidence="3">
    <location>
        <begin position="686"/>
        <end position="833"/>
    </location>
</feature>
<dbReference type="PRINTS" id="PR00364">
    <property type="entry name" value="DISEASERSIST"/>
</dbReference>
<dbReference type="InterPro" id="IPR058922">
    <property type="entry name" value="WHD_DRP"/>
</dbReference>
<dbReference type="Pfam" id="PF23559">
    <property type="entry name" value="WHD_DRP"/>
    <property type="match status" value="1"/>
</dbReference>
<dbReference type="Pfam" id="PF23598">
    <property type="entry name" value="LRR_14"/>
    <property type="match status" value="1"/>
</dbReference>
<dbReference type="InterPro" id="IPR055414">
    <property type="entry name" value="LRR_R13L4/SHOC2-like"/>
</dbReference>
<dbReference type="Gene3D" id="3.80.10.10">
    <property type="entry name" value="Ribonuclease Inhibitor"/>
    <property type="match status" value="1"/>
</dbReference>
<dbReference type="RefSeq" id="XP_056694755.1">
    <property type="nucleotide sequence ID" value="XM_056838777.1"/>
</dbReference>
<gene>
    <name evidence="7" type="primary">LOC110797139</name>
</gene>
<dbReference type="Gene3D" id="3.40.50.300">
    <property type="entry name" value="P-loop containing nucleotide triphosphate hydrolases"/>
    <property type="match status" value="3"/>
</dbReference>
<protein>
    <submittedName>
        <fullName evidence="7">Disease resistance RPP8-like protein 3</fullName>
    </submittedName>
</protein>
<sequence>MAEPTVTVVIKRIRSIVDEETEILGPVKDKFAELLSKTENLTSYLNCADENTLLTETATKYENATDQFIYKVTSESRGSCSFLRRFLVEIAHESEDIIDNIIYKIAYERSRRCGSLKKYVCKPCFQIDPQHIKKIEGIIKRLDQAKDDIEPYVTVVIRHIRSILDEETEILGPVKDKFNELLSKAENLTSYLDNADENTLLTEIANKYEDATDQFIYEMTSESRRRFDVLRRFLVEIAHESEEIIDDIIHKIAYERSGRCSFLKKYVCKPCFQIETQHIQKIEGIIKRLDKAKEDIEPYVLEPKKEPTDQRLRSWDKTEKLPPTNSYPHKLVGLTKDISSLVEKIIQKGNTMSVLYIVGTGGSGKTTLATELNNHPEIKEHFKSVVWASASEKKDAKNIFLEILRKTQGKDEDVNSSTITENLVNKICNILEERPYLIILDDVEDPDNLATHLFPMFQRLSYKSKIIITTRATPSNPYKQKEFTVNSDENVNSLAEKLTMKKTHESSIFHMPAKQATVLLLDSLYMEDARLKEHFDSRKWVNIEDDWDNSHILLNILQEVTTGTIPSKEKVMTDINNRKESPNVDELVTRIEEFLAKKALIVLHQVQNAEDLVNLLHPILEKTNHKSKVIFVTDNLPTELQQNEEYITGEDLLDADHLVGKLTGEGEQPYLFSIRDLDSSGCNKDLARVLYNHPIVKQHFEDENRFWITIPRGSDAESGMRHIIKNITGNNPSIQGSSTKKLANVLLSALEEKKYLLVLNDMGDAEDLVFDLVAAQSSTKTHKKERSLQSKIIITTGNPRIIRHSNLKCFLYEMQPLPENESWDLLCSIAFNHARSRPSIGQIIGQFNRKSNREMIRKIEMLQNCKGIPLAIVVLGGLLSTKETVEEWEVVSTSFGSEATLSNKALENILLISYRDLPSDVMPCFVYFGLFPQHSEIPTGMLIRMWLSEGLVTLDPPSGTRQTLENVAAQYLEELACRCLIQVVRRNHVGEMKTIRLHDKIHQVSVTKSAELGFLEIYPHTQAMPLLQAATHSRGDVPQIREMLLRRTTIHPGKFNKYPTESPKLRTLVQFGKHGLSAKHYYFQQDALPLDLEPIHEHFKLLRVLILSGTRIRALPEQVGELMFLTYLGLRATNVQALPESIGNLQKLLTLDYRGSLKPSICEPLPNVLWKMTRLRHVYLPEFAILSMKKLDLSTLQNLQVLWGVSGGDWLMDDLGKLSVHLVKLGIVNISCNEELDTVVKWLNLEPKKLQVLKLDWHRARQDKLLFPENLNFQHLHKLAFIGRLKEEYNFTLLPSLVKLELYFSHLTKYDPTEKLGRLPKLEVLHLWNSYRGIQWICGSNMFPKLKELQISHLPNLEEWRVEAGAMPHLKRLSIFSCRKLLGLPKGLRNINLQELEILDMPKSFCRRLQEIKDENTTVAEDIEIIQNIPYIKVEAC</sequence>
<evidence type="ECO:0000256" key="2">
    <source>
        <dbReference type="ARBA" id="ARBA00022821"/>
    </source>
</evidence>
<evidence type="ECO:0000259" key="3">
    <source>
        <dbReference type="Pfam" id="PF00931"/>
    </source>
</evidence>